<evidence type="ECO:0000313" key="2">
    <source>
        <dbReference type="EMBL" id="CAG8663512.1"/>
    </source>
</evidence>
<gene>
    <name evidence="2" type="ORF">PBRASI_LOCUS10916</name>
</gene>
<dbReference type="OrthoDB" id="2421611at2759"/>
<dbReference type="EMBL" id="CAJVPI010003921">
    <property type="protein sequence ID" value="CAG8663512.1"/>
    <property type="molecule type" value="Genomic_DNA"/>
</dbReference>
<comment type="caution">
    <text evidence="2">The sequence shown here is derived from an EMBL/GenBank/DDBJ whole genome shotgun (WGS) entry which is preliminary data.</text>
</comment>
<feature type="compositionally biased region" description="Polar residues" evidence="1">
    <location>
        <begin position="84"/>
        <end position="94"/>
    </location>
</feature>
<protein>
    <submittedName>
        <fullName evidence="2">8791_t:CDS:1</fullName>
    </submittedName>
</protein>
<organism evidence="2 3">
    <name type="scientific">Paraglomus brasilianum</name>
    <dbReference type="NCBI Taxonomy" id="144538"/>
    <lineage>
        <taxon>Eukaryota</taxon>
        <taxon>Fungi</taxon>
        <taxon>Fungi incertae sedis</taxon>
        <taxon>Mucoromycota</taxon>
        <taxon>Glomeromycotina</taxon>
        <taxon>Glomeromycetes</taxon>
        <taxon>Paraglomerales</taxon>
        <taxon>Paraglomeraceae</taxon>
        <taxon>Paraglomus</taxon>
    </lineage>
</organism>
<name>A0A9N9E3N4_9GLOM</name>
<evidence type="ECO:0000256" key="1">
    <source>
        <dbReference type="SAM" id="MobiDB-lite"/>
    </source>
</evidence>
<feature type="non-terminal residue" evidence="2">
    <location>
        <position position="376"/>
    </location>
</feature>
<dbReference type="AlphaFoldDB" id="A0A9N9E3N4"/>
<feature type="region of interest" description="Disordered" evidence="1">
    <location>
        <begin position="43"/>
        <end position="110"/>
    </location>
</feature>
<sequence>CEPSIHININNSTISGNIQGTGIIEDTSRKTIKPALKQKKLSKNCLSEKEPVTDAENSPFFVSEHGKGSNTNQNEEDEMKASVYVTSAPNTRPRNNNEKSSSSDVEPEDDEEIKFDFTDIEEELQQEPINEWEVGAINVSQRFRQYQIEVLGKAKASGLKYNNIYEILALSSIMVFCWPCPYPMFTIQEWEGIMATNPYKIQESPLSQEILSSLHEAYCNHFLGNDVFINGGNSKISRAVACAFNDLYNSIPDVAPPKMSEDEHCYMFLHPISRPLFAGSRKEYELILNCANTGSKKRPDLSCTVDRVPILNSEFKPVGCTPLQRKKDGLKVQLKARKSINQQLQSKGGPGEAVILLNMGDLMQSYFMNLKYDGLY</sequence>
<reference evidence="2" key="1">
    <citation type="submission" date="2021-06" db="EMBL/GenBank/DDBJ databases">
        <authorList>
            <person name="Kallberg Y."/>
            <person name="Tangrot J."/>
            <person name="Rosling A."/>
        </authorList>
    </citation>
    <scope>NUCLEOTIDE SEQUENCE</scope>
    <source>
        <strain evidence="2">BR232B</strain>
    </source>
</reference>
<evidence type="ECO:0000313" key="3">
    <source>
        <dbReference type="Proteomes" id="UP000789739"/>
    </source>
</evidence>
<dbReference type="Proteomes" id="UP000789739">
    <property type="component" value="Unassembled WGS sequence"/>
</dbReference>
<proteinExistence type="predicted"/>
<keyword evidence="3" id="KW-1185">Reference proteome</keyword>
<feature type="non-terminal residue" evidence="2">
    <location>
        <position position="1"/>
    </location>
</feature>
<accession>A0A9N9E3N4</accession>